<feature type="compositionally biased region" description="Basic and acidic residues" evidence="1">
    <location>
        <begin position="258"/>
        <end position="279"/>
    </location>
</feature>
<keyword evidence="2" id="KW-0812">Transmembrane</keyword>
<accession>A0A2T4BUZ6</accession>
<evidence type="ECO:0000313" key="4">
    <source>
        <dbReference type="Proteomes" id="UP000240760"/>
    </source>
</evidence>
<keyword evidence="4" id="KW-1185">Reference proteome</keyword>
<dbReference type="AlphaFoldDB" id="A0A2T4BUZ6"/>
<feature type="transmembrane region" description="Helical" evidence="2">
    <location>
        <begin position="37"/>
        <end position="56"/>
    </location>
</feature>
<keyword evidence="2" id="KW-1133">Transmembrane helix</keyword>
<evidence type="ECO:0000256" key="2">
    <source>
        <dbReference type="SAM" id="Phobius"/>
    </source>
</evidence>
<evidence type="ECO:0000313" key="3">
    <source>
        <dbReference type="EMBL" id="PTB73118.1"/>
    </source>
</evidence>
<evidence type="ECO:0000256" key="1">
    <source>
        <dbReference type="SAM" id="MobiDB-lite"/>
    </source>
</evidence>
<protein>
    <recommendedName>
        <fullName evidence="5">Tetraspanin Tsp3</fullName>
    </recommendedName>
</protein>
<feature type="region of interest" description="Disordered" evidence="1">
    <location>
        <begin position="230"/>
        <end position="279"/>
    </location>
</feature>
<dbReference type="Proteomes" id="UP000240760">
    <property type="component" value="Unassembled WGS sequence"/>
</dbReference>
<feature type="compositionally biased region" description="Basic and acidic residues" evidence="1">
    <location>
        <begin position="237"/>
        <end position="246"/>
    </location>
</feature>
<sequence>MALGLGLVFLLGSAVLFGVAAVVHFHSAHLSLPLSPAVTILTVLLPIISLLNSYIYPTLLHSAHHSSNPFHRLSPTILQTLQGLLTTVLATLLFEDVLPSTTVECLLDNQWMRMFRAHDGESIRLIQDTLNCCGLNTIRDRAFPWRKNKEDYSACAKMFGRNQACRGPWRAALRSSAGADFGVVVAVGLLQILSLLMTREGTNWWNAWRSINWGRRQRIQHSESRPLLEDVTDADEVVERQDESPHPRGYQSLPANDQDNRPRVEPSTIHQERNAWSDE</sequence>
<proteinExistence type="predicted"/>
<gene>
    <name evidence="3" type="ORF">M440DRAFT_1404845</name>
</gene>
<name>A0A2T4BUZ6_TRILO</name>
<evidence type="ECO:0008006" key="5">
    <source>
        <dbReference type="Google" id="ProtNLM"/>
    </source>
</evidence>
<feature type="transmembrane region" description="Helical" evidence="2">
    <location>
        <begin position="177"/>
        <end position="196"/>
    </location>
</feature>
<keyword evidence="2" id="KW-0472">Membrane</keyword>
<dbReference type="STRING" id="983965.A0A2T4BUZ6"/>
<organism evidence="3 4">
    <name type="scientific">Trichoderma longibrachiatum ATCC 18648</name>
    <dbReference type="NCBI Taxonomy" id="983965"/>
    <lineage>
        <taxon>Eukaryota</taxon>
        <taxon>Fungi</taxon>
        <taxon>Dikarya</taxon>
        <taxon>Ascomycota</taxon>
        <taxon>Pezizomycotina</taxon>
        <taxon>Sordariomycetes</taxon>
        <taxon>Hypocreomycetidae</taxon>
        <taxon>Hypocreales</taxon>
        <taxon>Hypocreaceae</taxon>
        <taxon>Trichoderma</taxon>
    </lineage>
</organism>
<dbReference type="EMBL" id="KZ679139">
    <property type="protein sequence ID" value="PTB73118.1"/>
    <property type="molecule type" value="Genomic_DNA"/>
</dbReference>
<reference evidence="3 4" key="1">
    <citation type="submission" date="2016-07" db="EMBL/GenBank/DDBJ databases">
        <title>Multiple horizontal gene transfer events from other fungi enriched the ability of initially mycotrophic Trichoderma (Ascomycota) to feed on dead plant biomass.</title>
        <authorList>
            <consortium name="DOE Joint Genome Institute"/>
            <person name="Aerts A."/>
            <person name="Atanasova L."/>
            <person name="Chenthamara K."/>
            <person name="Zhang J."/>
            <person name="Grujic M."/>
            <person name="Henrissat B."/>
            <person name="Kuo A."/>
            <person name="Salamov A."/>
            <person name="Lipzen A."/>
            <person name="Labutti K."/>
            <person name="Barry K."/>
            <person name="Miao Y."/>
            <person name="Rahimi M.J."/>
            <person name="Shen Q."/>
            <person name="Grigoriev I.V."/>
            <person name="Kubicek C.P."/>
            <person name="Druzhinina I.S."/>
        </authorList>
    </citation>
    <scope>NUCLEOTIDE SEQUENCE [LARGE SCALE GENOMIC DNA]</scope>
    <source>
        <strain evidence="3 4">ATCC 18648</strain>
    </source>
</reference>
<dbReference type="OrthoDB" id="71600at2759"/>